<gene>
    <name evidence="1" type="ORF">F5148DRAFT_597707</name>
</gene>
<dbReference type="Proteomes" id="UP001207468">
    <property type="component" value="Unassembled WGS sequence"/>
</dbReference>
<comment type="caution">
    <text evidence="1">The sequence shown here is derived from an EMBL/GenBank/DDBJ whole genome shotgun (WGS) entry which is preliminary data.</text>
</comment>
<dbReference type="EMBL" id="JAGFNK010000437">
    <property type="protein sequence ID" value="KAI9450378.1"/>
    <property type="molecule type" value="Genomic_DNA"/>
</dbReference>
<reference evidence="1" key="1">
    <citation type="submission" date="2021-03" db="EMBL/GenBank/DDBJ databases">
        <title>Evolutionary priming and transition to the ectomycorrhizal habit in an iconic lineage of mushroom-forming fungi: is preadaptation a requirement?</title>
        <authorList>
            <consortium name="DOE Joint Genome Institute"/>
            <person name="Looney B.P."/>
            <person name="Miyauchi S."/>
            <person name="Morin E."/>
            <person name="Drula E."/>
            <person name="Courty P.E."/>
            <person name="Chicoki N."/>
            <person name="Fauchery L."/>
            <person name="Kohler A."/>
            <person name="Kuo A."/>
            <person name="LaButti K."/>
            <person name="Pangilinan J."/>
            <person name="Lipzen A."/>
            <person name="Riley R."/>
            <person name="Andreopoulos W."/>
            <person name="He G."/>
            <person name="Johnson J."/>
            <person name="Barry K.W."/>
            <person name="Grigoriev I.V."/>
            <person name="Nagy L."/>
            <person name="Hibbett D."/>
            <person name="Henrissat B."/>
            <person name="Matheny P.B."/>
            <person name="Labbe J."/>
            <person name="Martin A.F."/>
        </authorList>
    </citation>
    <scope>NUCLEOTIDE SEQUENCE</scope>
    <source>
        <strain evidence="1">BPL698</strain>
    </source>
</reference>
<proteinExistence type="predicted"/>
<keyword evidence="2" id="KW-1185">Reference proteome</keyword>
<protein>
    <submittedName>
        <fullName evidence="1">Uncharacterized protein</fullName>
    </submittedName>
</protein>
<organism evidence="1 2">
    <name type="scientific">Russula earlei</name>
    <dbReference type="NCBI Taxonomy" id="71964"/>
    <lineage>
        <taxon>Eukaryota</taxon>
        <taxon>Fungi</taxon>
        <taxon>Dikarya</taxon>
        <taxon>Basidiomycota</taxon>
        <taxon>Agaricomycotina</taxon>
        <taxon>Agaricomycetes</taxon>
        <taxon>Russulales</taxon>
        <taxon>Russulaceae</taxon>
        <taxon>Russula</taxon>
    </lineage>
</organism>
<sequence>MGLLADVPTAVTSTSGPLLVANNFRIASLSIAAYDYLVTLPAEIRLYSSSSRRSLGCVLFVLIRYTSMITMIASNVGFFDHHFSPQVCGRYSNVAPVFKVLQVMVSQAILGVRAYNISLRNVWVRRIIVPVYVVVVGIQWFAALDKIRDCGTAVGNKKYSVLAWLFYLAAMLFDCLALSISTVFLLKMRPAAIPGFTASKLLGILIFDGLGYLVVLTAVNLMNVFLLRDGTVVTGTAGVSLGYAFTWIMSQRILLHLRKEKARQQSVYVSQLPTCTPVQVCVEMKHMSDGEGTETTDLQTKSYNPPSEFEKY</sequence>
<evidence type="ECO:0000313" key="1">
    <source>
        <dbReference type="EMBL" id="KAI9450378.1"/>
    </source>
</evidence>
<name>A0ACC0TV48_9AGAM</name>
<evidence type="ECO:0000313" key="2">
    <source>
        <dbReference type="Proteomes" id="UP001207468"/>
    </source>
</evidence>
<accession>A0ACC0TV48</accession>